<dbReference type="PaxDb" id="2903-EOD14933"/>
<dbReference type="InterPro" id="IPR021375">
    <property type="entry name" value="DUF2997"/>
</dbReference>
<dbReference type="Proteomes" id="UP000013827">
    <property type="component" value="Unassembled WGS sequence"/>
</dbReference>
<keyword evidence="3" id="KW-1185">Reference proteome</keyword>
<accession>A0A0D3IUJ8</accession>
<dbReference type="STRING" id="2903.R1BXK8"/>
<dbReference type="KEGG" id="ehx:EMIHUDRAFT_197596"/>
<dbReference type="eggNOG" id="ENOG502SEIZ">
    <property type="taxonomic scope" value="Eukaryota"/>
</dbReference>
<dbReference type="EnsemblProtists" id="EOD14933">
    <property type="protein sequence ID" value="EOD14933"/>
    <property type="gene ID" value="EMIHUDRAFT_197596"/>
</dbReference>
<organism evidence="2 3">
    <name type="scientific">Emiliania huxleyi (strain CCMP1516)</name>
    <dbReference type="NCBI Taxonomy" id="280463"/>
    <lineage>
        <taxon>Eukaryota</taxon>
        <taxon>Haptista</taxon>
        <taxon>Haptophyta</taxon>
        <taxon>Prymnesiophyceae</taxon>
        <taxon>Isochrysidales</taxon>
        <taxon>Noelaerhabdaceae</taxon>
        <taxon>Emiliania</taxon>
    </lineage>
</organism>
<protein>
    <recommendedName>
        <fullName evidence="4">DUF2997 domain-containing protein</fullName>
    </recommendedName>
</protein>
<evidence type="ECO:0000256" key="1">
    <source>
        <dbReference type="SAM" id="MobiDB-lite"/>
    </source>
</evidence>
<reference evidence="2" key="2">
    <citation type="submission" date="2024-10" db="UniProtKB">
        <authorList>
            <consortium name="EnsemblProtists"/>
        </authorList>
    </citation>
    <scope>IDENTIFICATION</scope>
</reference>
<evidence type="ECO:0000313" key="3">
    <source>
        <dbReference type="Proteomes" id="UP000013827"/>
    </source>
</evidence>
<name>A0A0D3IUJ8_EMIH1</name>
<dbReference type="AlphaFoldDB" id="A0A0D3IUJ8"/>
<feature type="region of interest" description="Disordered" evidence="1">
    <location>
        <begin position="59"/>
        <end position="84"/>
    </location>
</feature>
<evidence type="ECO:0000313" key="2">
    <source>
        <dbReference type="EnsemblProtists" id="EOD14933"/>
    </source>
</evidence>
<dbReference type="RefSeq" id="XP_005767362.1">
    <property type="nucleotide sequence ID" value="XM_005767305.1"/>
</dbReference>
<evidence type="ECO:0008006" key="4">
    <source>
        <dbReference type="Google" id="ProtNLM"/>
    </source>
</evidence>
<proteinExistence type="predicted"/>
<dbReference type="GeneID" id="17260778"/>
<dbReference type="Pfam" id="PF11211">
    <property type="entry name" value="DUF2997"/>
    <property type="match status" value="1"/>
</dbReference>
<dbReference type="HOGENOM" id="CLU_180396_2_0_1"/>
<reference evidence="3" key="1">
    <citation type="journal article" date="2013" name="Nature">
        <title>Pan genome of the phytoplankton Emiliania underpins its global distribution.</title>
        <authorList>
            <person name="Read B.A."/>
            <person name="Kegel J."/>
            <person name="Klute M.J."/>
            <person name="Kuo A."/>
            <person name="Lefebvre S.C."/>
            <person name="Maumus F."/>
            <person name="Mayer C."/>
            <person name="Miller J."/>
            <person name="Monier A."/>
            <person name="Salamov A."/>
            <person name="Young J."/>
            <person name="Aguilar M."/>
            <person name="Claverie J.M."/>
            <person name="Frickenhaus S."/>
            <person name="Gonzalez K."/>
            <person name="Herman E.K."/>
            <person name="Lin Y.C."/>
            <person name="Napier J."/>
            <person name="Ogata H."/>
            <person name="Sarno A.F."/>
            <person name="Shmutz J."/>
            <person name="Schroeder D."/>
            <person name="de Vargas C."/>
            <person name="Verret F."/>
            <person name="von Dassow P."/>
            <person name="Valentin K."/>
            <person name="Van de Peer Y."/>
            <person name="Wheeler G."/>
            <person name="Dacks J.B."/>
            <person name="Delwiche C.F."/>
            <person name="Dyhrman S.T."/>
            <person name="Glockner G."/>
            <person name="John U."/>
            <person name="Richards T."/>
            <person name="Worden A.Z."/>
            <person name="Zhang X."/>
            <person name="Grigoriev I.V."/>
            <person name="Allen A.E."/>
            <person name="Bidle K."/>
            <person name="Borodovsky M."/>
            <person name="Bowler C."/>
            <person name="Brownlee C."/>
            <person name="Cock J.M."/>
            <person name="Elias M."/>
            <person name="Gladyshev V.N."/>
            <person name="Groth M."/>
            <person name="Guda C."/>
            <person name="Hadaegh A."/>
            <person name="Iglesias-Rodriguez M.D."/>
            <person name="Jenkins J."/>
            <person name="Jones B.M."/>
            <person name="Lawson T."/>
            <person name="Leese F."/>
            <person name="Lindquist E."/>
            <person name="Lobanov A."/>
            <person name="Lomsadze A."/>
            <person name="Malik S.B."/>
            <person name="Marsh M.E."/>
            <person name="Mackinder L."/>
            <person name="Mock T."/>
            <person name="Mueller-Roeber B."/>
            <person name="Pagarete A."/>
            <person name="Parker M."/>
            <person name="Probert I."/>
            <person name="Quesneville H."/>
            <person name="Raines C."/>
            <person name="Rensing S.A."/>
            <person name="Riano-Pachon D.M."/>
            <person name="Richier S."/>
            <person name="Rokitta S."/>
            <person name="Shiraiwa Y."/>
            <person name="Soanes D.M."/>
            <person name="van der Giezen M."/>
            <person name="Wahlund T.M."/>
            <person name="Williams B."/>
            <person name="Wilson W."/>
            <person name="Wolfe G."/>
            <person name="Wurch L.L."/>
        </authorList>
    </citation>
    <scope>NUCLEOTIDE SEQUENCE</scope>
</reference>
<sequence length="101" mass="11174">MEMQELEFIIHADGRVEERVRGVKGANCQEITAKIESALGEVYHTEATEEMYEVEVQNTNENTNSADERLASAGPPFERGKTSPASRYTQAVSVLVGLVKM</sequence>